<protein>
    <recommendedName>
        <fullName evidence="2">pyridoxal kinase</fullName>
        <ecNumber evidence="2">2.7.1.35</ecNumber>
    </recommendedName>
</protein>
<dbReference type="InterPro" id="IPR013749">
    <property type="entry name" value="PM/HMP-P_kinase-1"/>
</dbReference>
<keyword evidence="5 9" id="KW-0418">Kinase</keyword>
<dbReference type="EC" id="2.7.1.35" evidence="2"/>
<gene>
    <name evidence="9" type="ORF">POVCU2_0031130</name>
</gene>
<dbReference type="Gene3D" id="3.40.1190.20">
    <property type="match status" value="1"/>
</dbReference>
<keyword evidence="4" id="KW-0547">Nucleotide-binding</keyword>
<dbReference type="GO" id="GO:0005524">
    <property type="term" value="F:ATP binding"/>
    <property type="evidence" value="ECO:0007669"/>
    <property type="project" value="UniProtKB-KW"/>
</dbReference>
<evidence type="ECO:0000256" key="1">
    <source>
        <dbReference type="ARBA" id="ARBA00008805"/>
    </source>
</evidence>
<evidence type="ECO:0000259" key="8">
    <source>
        <dbReference type="Pfam" id="PF08543"/>
    </source>
</evidence>
<dbReference type="Proteomes" id="UP000078560">
    <property type="component" value="Unassembled WGS sequence"/>
</dbReference>
<dbReference type="GO" id="GO:0008478">
    <property type="term" value="F:pyridoxal kinase activity"/>
    <property type="evidence" value="ECO:0007669"/>
    <property type="project" value="UniProtKB-EC"/>
</dbReference>
<feature type="region of interest" description="Disordered" evidence="7">
    <location>
        <begin position="623"/>
        <end position="643"/>
    </location>
</feature>
<evidence type="ECO:0000256" key="3">
    <source>
        <dbReference type="ARBA" id="ARBA00022679"/>
    </source>
</evidence>
<organism evidence="9 10">
    <name type="scientific">Plasmodium ovale curtisi</name>
    <dbReference type="NCBI Taxonomy" id="864141"/>
    <lineage>
        <taxon>Eukaryota</taxon>
        <taxon>Sar</taxon>
        <taxon>Alveolata</taxon>
        <taxon>Apicomplexa</taxon>
        <taxon>Aconoidasida</taxon>
        <taxon>Haemosporida</taxon>
        <taxon>Plasmodiidae</taxon>
        <taxon>Plasmodium</taxon>
        <taxon>Plasmodium (Plasmodium)</taxon>
    </lineage>
</organism>
<dbReference type="AlphaFoldDB" id="A0A1A8VXR5"/>
<comment type="similarity">
    <text evidence="1">Belongs to the pyridoxine kinase family.</text>
</comment>
<dbReference type="PANTHER" id="PTHR10534:SF2">
    <property type="entry name" value="PYRIDOXAL KINASE"/>
    <property type="match status" value="1"/>
</dbReference>
<dbReference type="GO" id="GO:0009443">
    <property type="term" value="P:pyridoxal 5'-phosphate salvage"/>
    <property type="evidence" value="ECO:0007669"/>
    <property type="project" value="InterPro"/>
</dbReference>
<dbReference type="PANTHER" id="PTHR10534">
    <property type="entry name" value="PYRIDOXAL KINASE"/>
    <property type="match status" value="1"/>
</dbReference>
<name>A0A1A8VXR5_PLAOA</name>
<evidence type="ECO:0000256" key="4">
    <source>
        <dbReference type="ARBA" id="ARBA00022741"/>
    </source>
</evidence>
<dbReference type="SUPFAM" id="SSF53613">
    <property type="entry name" value="Ribokinase-like"/>
    <property type="match status" value="1"/>
</dbReference>
<feature type="domain" description="Pyridoxamine kinase/Phosphomethylpyrimidine kinase" evidence="8">
    <location>
        <begin position="249"/>
        <end position="384"/>
    </location>
</feature>
<sequence>MGDATYERIIYLLRIKKKRYLALAVTNHALLKTGGEIEQALPPRCEEKFSSLCSGSKSSLALRQSSTFFRTTNQCIRRFPTTMTKVNKENIVSIQSQVFDGFCGNNIASFVLRRRGHVPKILSTVQYYSKYKHCGVELKCEDINTILREFSTYIETSLDSPDNKIYFLTGYIKAKDCVEAVTSRILELKKKKKKEKTVAANGGMVIDSNDHVERSANCHVERLTNCHMDESANSGAKVILPECRHHEECLIENLVDQRYFWMCDPVMGDHGRLYVDSDVVGVYKNFISHVDIITPNQFELELLCDIKICTEKDVIACLTHLLNKGVRIAIVTSVHYNFDINHLYLYVGFLNKKKELICYKYKIFRFDFDVCGSGDLFASLLLSFIVTHGGNILLIISKVLNILHVCTIREKEKQKKKTAPSTRGEWRNDKHHIHNVIKNSLGSLELKIIGKTECKNQDIIAGELFQQNAEKSNLHMSYGWLTESTLFGKKEEIIELSKDKLFNENKSNTKNENSIDQLNGIVNSYLQNLKENKKNEIGRKKVRKENGHSQSLTYQEKLYRSKNEGVEKRNKQDKKDSLVNKKISKMKRYKQLQNKGNSNPTCLVNFESKKEVERELEEIRKLKERKMSQRANPSSFYSPAPTRKMCIEAGESAHSS</sequence>
<dbReference type="InterPro" id="IPR029056">
    <property type="entry name" value="Ribokinase-like"/>
</dbReference>
<feature type="compositionally biased region" description="Basic and acidic residues" evidence="7">
    <location>
        <begin position="557"/>
        <end position="579"/>
    </location>
</feature>
<proteinExistence type="inferred from homology"/>
<dbReference type="Pfam" id="PF08543">
    <property type="entry name" value="Phos_pyr_kin"/>
    <property type="match status" value="1"/>
</dbReference>
<evidence type="ECO:0000256" key="5">
    <source>
        <dbReference type="ARBA" id="ARBA00022777"/>
    </source>
</evidence>
<keyword evidence="6" id="KW-0067">ATP-binding</keyword>
<evidence type="ECO:0000313" key="10">
    <source>
        <dbReference type="Proteomes" id="UP000078560"/>
    </source>
</evidence>
<evidence type="ECO:0000256" key="6">
    <source>
        <dbReference type="ARBA" id="ARBA00022840"/>
    </source>
</evidence>
<accession>A0A1A8VXR5</accession>
<evidence type="ECO:0000313" key="9">
    <source>
        <dbReference type="EMBL" id="SBS85378.1"/>
    </source>
</evidence>
<reference evidence="10" key="1">
    <citation type="submission" date="2016-05" db="EMBL/GenBank/DDBJ databases">
        <authorList>
            <person name="Naeem Raeece"/>
        </authorList>
    </citation>
    <scope>NUCLEOTIDE SEQUENCE [LARGE SCALE GENOMIC DNA]</scope>
</reference>
<dbReference type="GO" id="GO:0005829">
    <property type="term" value="C:cytosol"/>
    <property type="evidence" value="ECO:0007669"/>
    <property type="project" value="TreeGrafter"/>
</dbReference>
<keyword evidence="3" id="KW-0808">Transferase</keyword>
<evidence type="ECO:0000256" key="7">
    <source>
        <dbReference type="SAM" id="MobiDB-lite"/>
    </source>
</evidence>
<evidence type="ECO:0000256" key="2">
    <source>
        <dbReference type="ARBA" id="ARBA00012104"/>
    </source>
</evidence>
<dbReference type="InterPro" id="IPR004625">
    <property type="entry name" value="PyrdxlKinase"/>
</dbReference>
<feature type="region of interest" description="Disordered" evidence="7">
    <location>
        <begin position="541"/>
        <end position="579"/>
    </location>
</feature>
<dbReference type="EMBL" id="FLQU01000417">
    <property type="protein sequence ID" value="SBS85378.1"/>
    <property type="molecule type" value="Genomic_DNA"/>
</dbReference>